<organism evidence="1">
    <name type="scientific">hydrothermal vent metagenome</name>
    <dbReference type="NCBI Taxonomy" id="652676"/>
    <lineage>
        <taxon>unclassified sequences</taxon>
        <taxon>metagenomes</taxon>
        <taxon>ecological metagenomes</taxon>
    </lineage>
</organism>
<gene>
    <name evidence="1" type="ORF">MNBD_ALPHA06-805</name>
</gene>
<dbReference type="Gene3D" id="3.90.1010.10">
    <property type="match status" value="1"/>
</dbReference>
<protein>
    <submittedName>
        <fullName evidence="1">Iron-sulfur cluster assembly scaffold protein for SUF system, SufE2</fullName>
    </submittedName>
</protein>
<reference evidence="1" key="1">
    <citation type="submission" date="2018-06" db="EMBL/GenBank/DDBJ databases">
        <authorList>
            <person name="Zhirakovskaya E."/>
        </authorList>
    </citation>
    <scope>NUCLEOTIDE SEQUENCE</scope>
</reference>
<dbReference type="EMBL" id="UOEE01000036">
    <property type="protein sequence ID" value="VAV87322.1"/>
    <property type="molecule type" value="Genomic_DNA"/>
</dbReference>
<dbReference type="SUPFAM" id="SSF82649">
    <property type="entry name" value="SufE/NifU"/>
    <property type="match status" value="1"/>
</dbReference>
<sequence>MINDLYNTAILTLAAGIPHIGKLDNPAGSATKTAKLCGSRVTVELCLDDNDCVCQFAQQVKACALGQAAAAILGANVMGASIEELEQARDGLWAMLQTGVVMPAGRFAALEKLAGVAAFSQRHSSTCLAFDAVVEAAHEARS</sequence>
<proteinExistence type="predicted"/>
<dbReference type="AlphaFoldDB" id="A0A3B0R496"/>
<name>A0A3B0R496_9ZZZZ</name>
<evidence type="ECO:0000313" key="1">
    <source>
        <dbReference type="EMBL" id="VAV87322.1"/>
    </source>
</evidence>
<accession>A0A3B0R496</accession>